<keyword evidence="6" id="KW-0050">Antiport</keyword>
<dbReference type="BioCyc" id="ECAT999415-HMP:GTTI-249-MONOMER"/>
<feature type="transmembrane region" description="Helical" evidence="13">
    <location>
        <begin position="433"/>
        <end position="453"/>
    </location>
</feature>
<evidence type="ECO:0000256" key="5">
    <source>
        <dbReference type="ARBA" id="ARBA00022448"/>
    </source>
</evidence>
<comment type="similarity">
    <text evidence="3">Belongs to the multi antimicrobial extrusion (MATE) (TC 2.A.66.1) family.</text>
</comment>
<proteinExistence type="inferred from homology"/>
<evidence type="ECO:0000256" key="13">
    <source>
        <dbReference type="SAM" id="Phobius"/>
    </source>
</evidence>
<protein>
    <recommendedName>
        <fullName evidence="4">Probable multidrug resistance protein NorM</fullName>
    </recommendedName>
    <alternativeName>
        <fullName evidence="12">Multidrug-efflux transporter</fullName>
    </alternativeName>
</protein>
<accession>M2NGV1</accession>
<sequence length="487" mass="53297">MFKERTEYLTFCLFIGTQIIYTFLGDKMNHLLEKLRNGDSFNTKDSLLLTIYLSIPAILSQITVVVMEYADASMAGRLGAKASASIGLVSTTTWLIGGLLLAVSLGFSVQIAHHIGAKENKEARNLVKAGLLSAMIFSCLICLISVLIAPYLPIWLGGNKDIIHQASLYFLVFSLAIPFQELSVTCSGMLQSSGNMKIPGVLNVFMCLLNILFNAVFIFPQGTFAFLPGFNLGVLGAGLGTALSQIIISLCLLYYLLFKSEILHHRKDEKTVFHYYYFENAVKIALPVILEQIALNGAQIISTRIISPLGNIAIAANSFSVTAEGLCYMPGFGIASAASTIIGQSIGAKRSELAKRLGWVVIVFGMIIMTLMGILMYIFAPLMIGLMSPDPAIRELGVSVLRIEAFAEPLFAAAIVGTGIFRGIGDTLMPTIINFMSMWLIRLPLAYFLAPILGLRGVWIGMALELTGRGFLYLLRLKTKKWSEYRH</sequence>
<evidence type="ECO:0000256" key="9">
    <source>
        <dbReference type="ARBA" id="ARBA00022989"/>
    </source>
</evidence>
<evidence type="ECO:0000256" key="8">
    <source>
        <dbReference type="ARBA" id="ARBA00022692"/>
    </source>
</evidence>
<keyword evidence="5" id="KW-0813">Transport</keyword>
<dbReference type="CDD" id="cd13137">
    <property type="entry name" value="MATE_NorM_like"/>
    <property type="match status" value="1"/>
</dbReference>
<feature type="transmembrane region" description="Helical" evidence="13">
    <location>
        <begin position="86"/>
        <end position="109"/>
    </location>
</feature>
<dbReference type="GO" id="GO:0006811">
    <property type="term" value="P:monoatomic ion transport"/>
    <property type="evidence" value="ECO:0007669"/>
    <property type="project" value="UniProtKB-KW"/>
</dbReference>
<evidence type="ECO:0000256" key="6">
    <source>
        <dbReference type="ARBA" id="ARBA00022449"/>
    </source>
</evidence>
<dbReference type="STRING" id="999415.HMPREF9943_00240"/>
<comment type="subcellular location">
    <subcellularLocation>
        <location evidence="2">Cell membrane</location>
        <topology evidence="2">Multi-pass membrane protein</topology>
    </subcellularLocation>
</comment>
<evidence type="ECO:0000256" key="4">
    <source>
        <dbReference type="ARBA" id="ARBA00020268"/>
    </source>
</evidence>
<keyword evidence="7" id="KW-1003">Cell membrane</keyword>
<keyword evidence="11 13" id="KW-0472">Membrane</keyword>
<evidence type="ECO:0000256" key="10">
    <source>
        <dbReference type="ARBA" id="ARBA00023065"/>
    </source>
</evidence>
<feature type="transmembrane region" description="Helical" evidence="13">
    <location>
        <begin position="357"/>
        <end position="380"/>
    </location>
</feature>
<dbReference type="AlphaFoldDB" id="M2NGV1"/>
<feature type="transmembrane region" description="Helical" evidence="13">
    <location>
        <begin position="46"/>
        <end position="66"/>
    </location>
</feature>
<dbReference type="eggNOG" id="COG0534">
    <property type="taxonomic scope" value="Bacteria"/>
</dbReference>
<dbReference type="GO" id="GO:0015297">
    <property type="term" value="F:antiporter activity"/>
    <property type="evidence" value="ECO:0007669"/>
    <property type="project" value="UniProtKB-KW"/>
</dbReference>
<evidence type="ECO:0000256" key="1">
    <source>
        <dbReference type="ARBA" id="ARBA00003408"/>
    </source>
</evidence>
<keyword evidence="8 13" id="KW-0812">Transmembrane</keyword>
<dbReference type="PANTHER" id="PTHR43298">
    <property type="entry name" value="MULTIDRUG RESISTANCE PROTEIN NORM-RELATED"/>
    <property type="match status" value="1"/>
</dbReference>
<feature type="transmembrane region" description="Helical" evidence="13">
    <location>
        <begin position="200"/>
        <end position="220"/>
    </location>
</feature>
<feature type="transmembrane region" description="Helical" evidence="13">
    <location>
        <begin position="6"/>
        <end position="25"/>
    </location>
</feature>
<feature type="transmembrane region" description="Helical" evidence="13">
    <location>
        <begin position="400"/>
        <end position="421"/>
    </location>
</feature>
<dbReference type="Pfam" id="PF01554">
    <property type="entry name" value="MatE"/>
    <property type="match status" value="2"/>
</dbReference>
<dbReference type="PATRIC" id="fig|999415.3.peg.242"/>
<comment type="caution">
    <text evidence="14">The sequence shown here is derived from an EMBL/GenBank/DDBJ whole genome shotgun (WGS) entry which is preliminary data.</text>
</comment>
<dbReference type="InterPro" id="IPR050222">
    <property type="entry name" value="MATE_MdtK"/>
</dbReference>
<keyword evidence="15" id="KW-1185">Reference proteome</keyword>
<evidence type="ECO:0000256" key="12">
    <source>
        <dbReference type="ARBA" id="ARBA00031636"/>
    </source>
</evidence>
<dbReference type="PANTHER" id="PTHR43298:SF2">
    <property type="entry name" value="FMN_FAD EXPORTER YEEO-RELATED"/>
    <property type="match status" value="1"/>
</dbReference>
<name>M2NGV1_9FIRM</name>
<dbReference type="InterPro" id="IPR002528">
    <property type="entry name" value="MATE_fam"/>
</dbReference>
<dbReference type="Proteomes" id="UP000011758">
    <property type="component" value="Unassembled WGS sequence"/>
</dbReference>
<gene>
    <name evidence="14" type="ORF">HMPREF9943_00240</name>
</gene>
<feature type="transmembrane region" description="Helical" evidence="13">
    <location>
        <begin position="232"/>
        <end position="257"/>
    </location>
</feature>
<keyword evidence="10" id="KW-0406">Ion transport</keyword>
<dbReference type="InterPro" id="IPR048279">
    <property type="entry name" value="MdtK-like"/>
</dbReference>
<dbReference type="PIRSF" id="PIRSF006603">
    <property type="entry name" value="DinF"/>
    <property type="match status" value="1"/>
</dbReference>
<evidence type="ECO:0000256" key="11">
    <source>
        <dbReference type="ARBA" id="ARBA00023136"/>
    </source>
</evidence>
<evidence type="ECO:0000313" key="14">
    <source>
        <dbReference type="EMBL" id="EMD17453.1"/>
    </source>
</evidence>
<comment type="function">
    <text evidence="1">Multidrug efflux pump.</text>
</comment>
<dbReference type="GO" id="GO:0005886">
    <property type="term" value="C:plasma membrane"/>
    <property type="evidence" value="ECO:0007669"/>
    <property type="project" value="UniProtKB-SubCell"/>
</dbReference>
<dbReference type="GO" id="GO:0042910">
    <property type="term" value="F:xenobiotic transmembrane transporter activity"/>
    <property type="evidence" value="ECO:0007669"/>
    <property type="project" value="InterPro"/>
</dbReference>
<dbReference type="EMBL" id="AGEJ01000005">
    <property type="protein sequence ID" value="EMD17453.1"/>
    <property type="molecule type" value="Genomic_DNA"/>
</dbReference>
<evidence type="ECO:0000256" key="7">
    <source>
        <dbReference type="ARBA" id="ARBA00022475"/>
    </source>
</evidence>
<evidence type="ECO:0000256" key="2">
    <source>
        <dbReference type="ARBA" id="ARBA00004651"/>
    </source>
</evidence>
<reference evidence="14 15" key="1">
    <citation type="submission" date="2013-02" db="EMBL/GenBank/DDBJ databases">
        <title>The Genome Sequence of Lactobacillus catenaformis F0143.</title>
        <authorList>
            <consortium name="The Broad Institute Genome Sequencing Platform"/>
            <person name="Earl A."/>
            <person name="Ward D."/>
            <person name="Feldgarden M."/>
            <person name="Gevers D."/>
            <person name="Izard J."/>
            <person name="Blanton J.M."/>
            <person name="Mathney J."/>
            <person name="Dewhirst F.E."/>
            <person name="Young S.K."/>
            <person name="Zeng Q."/>
            <person name="Gargeya S."/>
            <person name="Fitzgerald M."/>
            <person name="Haas B."/>
            <person name="Abouelleil A."/>
            <person name="Alvarado L."/>
            <person name="Arachchi H.M."/>
            <person name="Berlin A."/>
            <person name="Chapman S.B."/>
            <person name="Gearin G."/>
            <person name="Goldberg J."/>
            <person name="Griggs A."/>
            <person name="Gujja S."/>
            <person name="Hansen M."/>
            <person name="Heiman D."/>
            <person name="Howarth C."/>
            <person name="Larimer J."/>
            <person name="Lui A."/>
            <person name="MacDonald P.J.P."/>
            <person name="McCowen C."/>
            <person name="Montmayeur A."/>
            <person name="Murphy C."/>
            <person name="Neiman D."/>
            <person name="Pearson M."/>
            <person name="Priest M."/>
            <person name="Roberts A."/>
            <person name="Saif S."/>
            <person name="Shea T."/>
            <person name="Sisk P."/>
            <person name="Stolte C."/>
            <person name="Sykes S."/>
            <person name="Wortman J."/>
            <person name="Nusbaum C."/>
            <person name="Birren B."/>
        </authorList>
    </citation>
    <scope>NUCLEOTIDE SEQUENCE [LARGE SCALE GENOMIC DNA]</scope>
    <source>
        <strain evidence="14 15">OT 569</strain>
    </source>
</reference>
<feature type="transmembrane region" description="Helical" evidence="13">
    <location>
        <begin position="162"/>
        <end position="179"/>
    </location>
</feature>
<evidence type="ECO:0000313" key="15">
    <source>
        <dbReference type="Proteomes" id="UP000011758"/>
    </source>
</evidence>
<evidence type="ECO:0000256" key="3">
    <source>
        <dbReference type="ARBA" id="ARBA00010199"/>
    </source>
</evidence>
<dbReference type="NCBIfam" id="TIGR00797">
    <property type="entry name" value="matE"/>
    <property type="match status" value="1"/>
</dbReference>
<feature type="transmembrane region" description="Helical" evidence="13">
    <location>
        <begin position="130"/>
        <end position="156"/>
    </location>
</feature>
<keyword evidence="9 13" id="KW-1133">Transmembrane helix</keyword>
<organism evidence="14 15">
    <name type="scientific">Eggerthia catenaformis OT 569 = DSM 20559</name>
    <dbReference type="NCBI Taxonomy" id="999415"/>
    <lineage>
        <taxon>Bacteria</taxon>
        <taxon>Bacillati</taxon>
        <taxon>Bacillota</taxon>
        <taxon>Erysipelotrichia</taxon>
        <taxon>Erysipelotrichales</taxon>
        <taxon>Coprobacillaceae</taxon>
        <taxon>Eggerthia</taxon>
    </lineage>
</organism>